<evidence type="ECO:0000256" key="2">
    <source>
        <dbReference type="ARBA" id="ARBA00011738"/>
    </source>
</evidence>
<sequence>MLVNGKVLIYGSCGALGRSLTEVFKRHQWHVTGCDLLKNENANVSIVPSSSMLLEEQGKHVFSSIQENIGDSNKFDAILCASGGFTLGNAADSHLFKGADEMIRSSIHASLICARMSSSFLKQSGLLVLPGAAAALQATPQMLGYGAAKAYVHFLVKSLAAQESGIVNGAKVIGIAPVMLNTPSNRLAMPTADFSSWTPLDVLASKLLQWSNHTHEVSNGAIIKIETKGGVTSCENFFV</sequence>
<dbReference type="PRINTS" id="PR00081">
    <property type="entry name" value="GDHRDH"/>
</dbReference>
<dbReference type="PANTHER" id="PTHR15104:SF0">
    <property type="entry name" value="DIHYDROPTERIDINE REDUCTASE"/>
    <property type="match status" value="1"/>
</dbReference>
<evidence type="ECO:0000313" key="10">
    <source>
        <dbReference type="Proteomes" id="UP000823046"/>
    </source>
</evidence>
<comment type="subunit">
    <text evidence="2">Homodimer.</text>
</comment>
<evidence type="ECO:0000313" key="9">
    <source>
        <dbReference type="EMBL" id="KAF8820918.1"/>
    </source>
</evidence>
<evidence type="ECO:0000256" key="5">
    <source>
        <dbReference type="ARBA" id="ARBA00023007"/>
    </source>
</evidence>
<comment type="caution">
    <text evidence="9">The sequence shown here is derived from an EMBL/GenBank/DDBJ whole genome shotgun (WGS) entry which is preliminary data.</text>
</comment>
<dbReference type="InterPro" id="IPR036291">
    <property type="entry name" value="NAD(P)-bd_dom_sf"/>
</dbReference>
<keyword evidence="3" id="KW-0521">NADP</keyword>
<dbReference type="SUPFAM" id="SSF51735">
    <property type="entry name" value="NAD(P)-binding Rossmann-fold domains"/>
    <property type="match status" value="1"/>
</dbReference>
<keyword evidence="5" id="KW-0783">Tetrahydrobiopterin biosynthesis</keyword>
<name>A0ABQ7JA89_9APIC</name>
<comment type="similarity">
    <text evidence="1">Belongs to the short-chain dehydrogenases/reductases (SDR) family.</text>
</comment>
<dbReference type="PANTHER" id="PTHR15104">
    <property type="entry name" value="DIHYDROPTERIDINE REDUCTASE"/>
    <property type="match status" value="1"/>
</dbReference>
<dbReference type="Proteomes" id="UP000823046">
    <property type="component" value="Unassembled WGS sequence"/>
</dbReference>
<protein>
    <recommendedName>
        <fullName evidence="7">Dihydropteridine reductase</fullName>
        <ecNumber evidence="6">1.5.1.34</ecNumber>
    </recommendedName>
    <alternativeName>
        <fullName evidence="8">Quinoid dihydropteridine reductase</fullName>
    </alternativeName>
</protein>
<evidence type="ECO:0000256" key="6">
    <source>
        <dbReference type="ARBA" id="ARBA00039153"/>
    </source>
</evidence>
<dbReference type="InterPro" id="IPR002347">
    <property type="entry name" value="SDR_fam"/>
</dbReference>
<proteinExistence type="inferred from homology"/>
<evidence type="ECO:0000256" key="7">
    <source>
        <dbReference type="ARBA" id="ARBA00039520"/>
    </source>
</evidence>
<evidence type="ECO:0000256" key="4">
    <source>
        <dbReference type="ARBA" id="ARBA00023002"/>
    </source>
</evidence>
<dbReference type="InterPro" id="IPR020904">
    <property type="entry name" value="Sc_DH/Rdtase_CS"/>
</dbReference>
<evidence type="ECO:0000256" key="8">
    <source>
        <dbReference type="ARBA" id="ARBA00041348"/>
    </source>
</evidence>
<accession>A0ABQ7JA89</accession>
<dbReference type="Pfam" id="PF13561">
    <property type="entry name" value="adh_short_C2"/>
    <property type="match status" value="1"/>
</dbReference>
<dbReference type="Gene3D" id="3.40.50.720">
    <property type="entry name" value="NAD(P)-binding Rossmann-like Domain"/>
    <property type="match status" value="1"/>
</dbReference>
<keyword evidence="10" id="KW-1185">Reference proteome</keyword>
<dbReference type="PROSITE" id="PS00061">
    <property type="entry name" value="ADH_SHORT"/>
    <property type="match status" value="1"/>
</dbReference>
<evidence type="ECO:0000256" key="3">
    <source>
        <dbReference type="ARBA" id="ARBA00022857"/>
    </source>
</evidence>
<dbReference type="EMBL" id="JADAQX010000271">
    <property type="protein sequence ID" value="KAF8820918.1"/>
    <property type="molecule type" value="Genomic_DNA"/>
</dbReference>
<organism evidence="9 10">
    <name type="scientific">Cardiosporidium cionae</name>
    <dbReference type="NCBI Taxonomy" id="476202"/>
    <lineage>
        <taxon>Eukaryota</taxon>
        <taxon>Sar</taxon>
        <taxon>Alveolata</taxon>
        <taxon>Apicomplexa</taxon>
        <taxon>Aconoidasida</taxon>
        <taxon>Nephromycida</taxon>
        <taxon>Cardiosporidium</taxon>
    </lineage>
</organism>
<evidence type="ECO:0000256" key="1">
    <source>
        <dbReference type="ARBA" id="ARBA00006484"/>
    </source>
</evidence>
<gene>
    <name evidence="9" type="ORF">IE077_002664</name>
</gene>
<keyword evidence="4" id="KW-0560">Oxidoreductase</keyword>
<reference evidence="9 10" key="1">
    <citation type="journal article" date="2020" name="bioRxiv">
        <title>Metabolic contributions of an alphaproteobacterial endosymbiont in the apicomplexan Cardiosporidium cionae.</title>
        <authorList>
            <person name="Hunter E.S."/>
            <person name="Paight C.J."/>
            <person name="Lane C.E."/>
        </authorList>
    </citation>
    <scope>NUCLEOTIDE SEQUENCE [LARGE SCALE GENOMIC DNA]</scope>
    <source>
        <strain evidence="9">ESH_2018</strain>
    </source>
</reference>
<dbReference type="EC" id="1.5.1.34" evidence="6"/>